<reference evidence="3" key="2">
    <citation type="journal article" date="2018" name="Plant J.">
        <title>The Sorghum bicolor reference genome: improved assembly, gene annotations, a transcriptome atlas, and signatures of genome organization.</title>
        <authorList>
            <person name="McCormick R.F."/>
            <person name="Truong S.K."/>
            <person name="Sreedasyam A."/>
            <person name="Jenkins J."/>
            <person name="Shu S."/>
            <person name="Sims D."/>
            <person name="Kennedy M."/>
            <person name="Amirebrahimi M."/>
            <person name="Weers B.D."/>
            <person name="McKinley B."/>
            <person name="Mattison A."/>
            <person name="Morishige D.T."/>
            <person name="Grimwood J."/>
            <person name="Schmutz J."/>
            <person name="Mullet J.E."/>
        </authorList>
    </citation>
    <scope>NUCLEOTIDE SEQUENCE [LARGE SCALE GENOMIC DNA]</scope>
    <source>
        <strain evidence="3">cv. BTx623</strain>
    </source>
</reference>
<dbReference type="InParanoid" id="A0A1W0W5S2"/>
<dbReference type="EMBL" id="CM000761">
    <property type="protein sequence ID" value="OQU89764.1"/>
    <property type="molecule type" value="Genomic_DNA"/>
</dbReference>
<sequence>MGGERGAERSARGINGREARGAGGFSTLEPSRRARERPWPVEAWTLAWSGLAGSPRATTGVGGMTGRERRAIPSVGLGDRTLLLGRTSALTDILTPALGDVCPDRRGIFSFPVTLSVGLRDTTPDGVTVLFVWLKSYN</sequence>
<organism evidence="2 3">
    <name type="scientific">Sorghum bicolor</name>
    <name type="common">Sorghum</name>
    <name type="synonym">Sorghum vulgare</name>
    <dbReference type="NCBI Taxonomy" id="4558"/>
    <lineage>
        <taxon>Eukaryota</taxon>
        <taxon>Viridiplantae</taxon>
        <taxon>Streptophyta</taxon>
        <taxon>Embryophyta</taxon>
        <taxon>Tracheophyta</taxon>
        <taxon>Spermatophyta</taxon>
        <taxon>Magnoliopsida</taxon>
        <taxon>Liliopsida</taxon>
        <taxon>Poales</taxon>
        <taxon>Poaceae</taxon>
        <taxon>PACMAD clade</taxon>
        <taxon>Panicoideae</taxon>
        <taxon>Andropogonodae</taxon>
        <taxon>Andropogoneae</taxon>
        <taxon>Sorghinae</taxon>
        <taxon>Sorghum</taxon>
    </lineage>
</organism>
<gene>
    <name evidence="2" type="ORF">SORBI_3002G262250</name>
</gene>
<dbReference type="Gramene" id="OQU89764">
    <property type="protein sequence ID" value="OQU89764"/>
    <property type="gene ID" value="SORBI_3002G262250"/>
</dbReference>
<evidence type="ECO:0000313" key="3">
    <source>
        <dbReference type="Proteomes" id="UP000000768"/>
    </source>
</evidence>
<accession>A0A1W0W5S2</accession>
<keyword evidence="3" id="KW-1185">Reference proteome</keyword>
<feature type="compositionally biased region" description="Basic and acidic residues" evidence="1">
    <location>
        <begin position="1"/>
        <end position="20"/>
    </location>
</feature>
<dbReference type="Proteomes" id="UP000000768">
    <property type="component" value="Chromosome 2"/>
</dbReference>
<evidence type="ECO:0000256" key="1">
    <source>
        <dbReference type="SAM" id="MobiDB-lite"/>
    </source>
</evidence>
<reference evidence="2 3" key="1">
    <citation type="journal article" date="2009" name="Nature">
        <title>The Sorghum bicolor genome and the diversification of grasses.</title>
        <authorList>
            <person name="Paterson A.H."/>
            <person name="Bowers J.E."/>
            <person name="Bruggmann R."/>
            <person name="Dubchak I."/>
            <person name="Grimwood J."/>
            <person name="Gundlach H."/>
            <person name="Haberer G."/>
            <person name="Hellsten U."/>
            <person name="Mitros T."/>
            <person name="Poliakov A."/>
            <person name="Schmutz J."/>
            <person name="Spannagl M."/>
            <person name="Tang H."/>
            <person name="Wang X."/>
            <person name="Wicker T."/>
            <person name="Bharti A.K."/>
            <person name="Chapman J."/>
            <person name="Feltus F.A."/>
            <person name="Gowik U."/>
            <person name="Grigoriev I.V."/>
            <person name="Lyons E."/>
            <person name="Maher C.A."/>
            <person name="Martis M."/>
            <person name="Narechania A."/>
            <person name="Otillar R.P."/>
            <person name="Penning B.W."/>
            <person name="Salamov A.A."/>
            <person name="Wang Y."/>
            <person name="Zhang L."/>
            <person name="Carpita N.C."/>
            <person name="Freeling M."/>
            <person name="Gingle A.R."/>
            <person name="Hash C.T."/>
            <person name="Keller B."/>
            <person name="Klein P."/>
            <person name="Kresovich S."/>
            <person name="McCann M.C."/>
            <person name="Ming R."/>
            <person name="Peterson D.G."/>
            <person name="Mehboob-ur-Rahman"/>
            <person name="Ware D."/>
            <person name="Westhoff P."/>
            <person name="Mayer K.F."/>
            <person name="Messing J."/>
            <person name="Rokhsar D.S."/>
        </authorList>
    </citation>
    <scope>NUCLEOTIDE SEQUENCE [LARGE SCALE GENOMIC DNA]</scope>
    <source>
        <strain evidence="3">cv. BTx623</strain>
    </source>
</reference>
<feature type="region of interest" description="Disordered" evidence="1">
    <location>
        <begin position="1"/>
        <end position="37"/>
    </location>
</feature>
<evidence type="ECO:0000313" key="2">
    <source>
        <dbReference type="EMBL" id="OQU89764.1"/>
    </source>
</evidence>
<proteinExistence type="predicted"/>
<dbReference type="AlphaFoldDB" id="A0A1W0W5S2"/>
<protein>
    <submittedName>
        <fullName evidence="2">Uncharacterized protein</fullName>
    </submittedName>
</protein>
<name>A0A1W0W5S2_SORBI</name>